<evidence type="ECO:0000313" key="3">
    <source>
        <dbReference type="EMBL" id="KAK3278442.1"/>
    </source>
</evidence>
<evidence type="ECO:0000256" key="1">
    <source>
        <dbReference type="SAM" id="Phobius"/>
    </source>
</evidence>
<evidence type="ECO:0000256" key="2">
    <source>
        <dbReference type="SAM" id="SignalP"/>
    </source>
</evidence>
<name>A0AAE0GI39_9CHLO</name>
<keyword evidence="2" id="KW-0732">Signal</keyword>
<keyword evidence="1" id="KW-0812">Transmembrane</keyword>
<feature type="transmembrane region" description="Helical" evidence="1">
    <location>
        <begin position="501"/>
        <end position="519"/>
    </location>
</feature>
<keyword evidence="1" id="KW-0472">Membrane</keyword>
<protein>
    <submittedName>
        <fullName evidence="3">Uncharacterized protein</fullName>
    </submittedName>
</protein>
<reference evidence="3 4" key="1">
    <citation type="journal article" date="2015" name="Genome Biol. Evol.">
        <title>Comparative Genomics of a Bacterivorous Green Alga Reveals Evolutionary Causalities and Consequences of Phago-Mixotrophic Mode of Nutrition.</title>
        <authorList>
            <person name="Burns J.A."/>
            <person name="Paasch A."/>
            <person name="Narechania A."/>
            <person name="Kim E."/>
        </authorList>
    </citation>
    <scope>NUCLEOTIDE SEQUENCE [LARGE SCALE GENOMIC DNA]</scope>
    <source>
        <strain evidence="3 4">PLY_AMNH</strain>
    </source>
</reference>
<keyword evidence="4" id="KW-1185">Reference proteome</keyword>
<gene>
    <name evidence="3" type="ORF">CYMTET_13620</name>
</gene>
<sequence length="607" mass="67820">MPGATSAYAILFAYVLSSTRLSKCASTVNDVNTTEYDGCNVCNMPPDGKLSWPASRRCKQLDFCDIAGRYKTHTAAVCPHAKPQLGHMPDTTASFLRSPQEEPDLEFQLVRTVSTSKSTLPSFEHYELIVLPYRYHQYPVAAACWRGMSLIQEQACAWDFPSSHKCDLQKFAACLYFKNIGNLGALVLELKWVPPTFDGCAIEGEHQQIKDAVLTNLTFAGPDLPYEAAAYPPLKFVFDTSWMTDKGDSLTQDLIAEKIATKCMNMVRGLRDAFSMRVLNAEGGYATGERFRTSESLLEALHFSGFSAAAPEGLAVFAAFLPVQAVQDLYTRYHERFSHHLKAPKHYKIPELDSAWLKFVELLTGTIAECHRATQLRLLRVENMAEDASFSKRQVHSNHAIQATVKDSRLVLLYQAPYLGVADWLDLHVTIFPPANSKARRWQRLQICGDKDAAFRSITMCQGHPELGRHIQTTASDTAITKEQLQHALENESSLQMAAETGLLLMAVAATVLAGMLFAHRHGIRAWMLGYLGMEQRESYWYGERRWSEWKADQEWFSLRTTPAPASRAPVPRIADPEDEGHTCWFLGCGLADRNAKIVGVTATPLA</sequence>
<dbReference type="EMBL" id="LGRX02005432">
    <property type="protein sequence ID" value="KAK3278442.1"/>
    <property type="molecule type" value="Genomic_DNA"/>
</dbReference>
<proteinExistence type="predicted"/>
<evidence type="ECO:0000313" key="4">
    <source>
        <dbReference type="Proteomes" id="UP001190700"/>
    </source>
</evidence>
<comment type="caution">
    <text evidence="3">The sequence shown here is derived from an EMBL/GenBank/DDBJ whole genome shotgun (WGS) entry which is preliminary data.</text>
</comment>
<dbReference type="AlphaFoldDB" id="A0AAE0GI39"/>
<organism evidence="3 4">
    <name type="scientific">Cymbomonas tetramitiformis</name>
    <dbReference type="NCBI Taxonomy" id="36881"/>
    <lineage>
        <taxon>Eukaryota</taxon>
        <taxon>Viridiplantae</taxon>
        <taxon>Chlorophyta</taxon>
        <taxon>Pyramimonadophyceae</taxon>
        <taxon>Pyramimonadales</taxon>
        <taxon>Pyramimonadaceae</taxon>
        <taxon>Cymbomonas</taxon>
    </lineage>
</organism>
<accession>A0AAE0GI39</accession>
<feature type="chain" id="PRO_5042060236" evidence="2">
    <location>
        <begin position="25"/>
        <end position="607"/>
    </location>
</feature>
<feature type="signal peptide" evidence="2">
    <location>
        <begin position="1"/>
        <end position="24"/>
    </location>
</feature>
<keyword evidence="1" id="KW-1133">Transmembrane helix</keyword>
<dbReference type="Proteomes" id="UP001190700">
    <property type="component" value="Unassembled WGS sequence"/>
</dbReference>